<dbReference type="AlphaFoldDB" id="A0A7C9BKF1"/>
<evidence type="ECO:0000256" key="1">
    <source>
        <dbReference type="ARBA" id="ARBA00001946"/>
    </source>
</evidence>
<dbReference type="InterPro" id="IPR013341">
    <property type="entry name" value="Mandelate_racemase_N_dom"/>
</dbReference>
<dbReference type="InterPro" id="IPR013342">
    <property type="entry name" value="Mandelate_racemase_C"/>
</dbReference>
<dbReference type="SMART" id="SM00922">
    <property type="entry name" value="MR_MLE"/>
    <property type="match status" value="1"/>
</dbReference>
<dbReference type="InterPro" id="IPR046945">
    <property type="entry name" value="RHMD-like"/>
</dbReference>
<dbReference type="PANTHER" id="PTHR13794:SF58">
    <property type="entry name" value="MITOCHONDRIAL ENOLASE SUPERFAMILY MEMBER 1"/>
    <property type="match status" value="1"/>
</dbReference>
<dbReference type="Pfam" id="PF02746">
    <property type="entry name" value="MR_MLE_N"/>
    <property type="match status" value="1"/>
</dbReference>
<dbReference type="RefSeq" id="WP_152763994.1">
    <property type="nucleotide sequence ID" value="NZ_WHLY01000002.1"/>
</dbReference>
<keyword evidence="3" id="KW-0460">Magnesium</keyword>
<comment type="cofactor">
    <cofactor evidence="1">
        <name>Mg(2+)</name>
        <dbReference type="ChEBI" id="CHEBI:18420"/>
    </cofactor>
</comment>
<keyword evidence="6" id="KW-1185">Reference proteome</keyword>
<name>A0A7C9BKF1_9BACT</name>
<evidence type="ECO:0000256" key="2">
    <source>
        <dbReference type="ARBA" id="ARBA00022723"/>
    </source>
</evidence>
<accession>A0A7C9BKF1</accession>
<keyword evidence="2" id="KW-0479">Metal-binding</keyword>
<gene>
    <name evidence="5" type="ORF">GBK04_23630</name>
</gene>
<dbReference type="SFLD" id="SFLDS00001">
    <property type="entry name" value="Enolase"/>
    <property type="match status" value="1"/>
</dbReference>
<dbReference type="SUPFAM" id="SSF54826">
    <property type="entry name" value="Enolase N-terminal domain-like"/>
    <property type="match status" value="1"/>
</dbReference>
<dbReference type="GO" id="GO:0016836">
    <property type="term" value="F:hydro-lyase activity"/>
    <property type="evidence" value="ECO:0007669"/>
    <property type="project" value="TreeGrafter"/>
</dbReference>
<dbReference type="GO" id="GO:0000287">
    <property type="term" value="F:magnesium ion binding"/>
    <property type="evidence" value="ECO:0007669"/>
    <property type="project" value="TreeGrafter"/>
</dbReference>
<dbReference type="EMBL" id="WHLY01000002">
    <property type="protein sequence ID" value="MPR36254.1"/>
    <property type="molecule type" value="Genomic_DNA"/>
</dbReference>
<evidence type="ECO:0000256" key="3">
    <source>
        <dbReference type="ARBA" id="ARBA00022842"/>
    </source>
</evidence>
<evidence type="ECO:0000259" key="4">
    <source>
        <dbReference type="SMART" id="SM00922"/>
    </source>
</evidence>
<dbReference type="InterPro" id="IPR029065">
    <property type="entry name" value="Enolase_C-like"/>
</dbReference>
<organism evidence="5 6">
    <name type="scientific">Salmonirosea aquatica</name>
    <dbReference type="NCBI Taxonomy" id="2654236"/>
    <lineage>
        <taxon>Bacteria</taxon>
        <taxon>Pseudomonadati</taxon>
        <taxon>Bacteroidota</taxon>
        <taxon>Cytophagia</taxon>
        <taxon>Cytophagales</taxon>
        <taxon>Spirosomataceae</taxon>
        <taxon>Salmonirosea</taxon>
    </lineage>
</organism>
<evidence type="ECO:0000313" key="6">
    <source>
        <dbReference type="Proteomes" id="UP000479293"/>
    </source>
</evidence>
<dbReference type="Pfam" id="PF13378">
    <property type="entry name" value="MR_MLE_C"/>
    <property type="match status" value="1"/>
</dbReference>
<dbReference type="InterPro" id="IPR029017">
    <property type="entry name" value="Enolase-like_N"/>
</dbReference>
<protein>
    <submittedName>
        <fullName evidence="5">Mandelate racemase</fullName>
    </submittedName>
</protein>
<reference evidence="5 6" key="1">
    <citation type="submission" date="2019-10" db="EMBL/GenBank/DDBJ databases">
        <title>Draft Genome Sequence of Cytophagaceae sp. SJW1-29.</title>
        <authorList>
            <person name="Choi A."/>
        </authorList>
    </citation>
    <scope>NUCLEOTIDE SEQUENCE [LARGE SCALE GENOMIC DNA]</scope>
    <source>
        <strain evidence="5 6">SJW1-29</strain>
    </source>
</reference>
<dbReference type="GO" id="GO:0016854">
    <property type="term" value="F:racemase and epimerase activity"/>
    <property type="evidence" value="ECO:0007669"/>
    <property type="project" value="UniProtKB-ARBA"/>
</dbReference>
<dbReference type="Proteomes" id="UP000479293">
    <property type="component" value="Unassembled WGS sequence"/>
</dbReference>
<proteinExistence type="predicted"/>
<dbReference type="SUPFAM" id="SSF51604">
    <property type="entry name" value="Enolase C-terminal domain-like"/>
    <property type="match status" value="1"/>
</dbReference>
<comment type="caution">
    <text evidence="5">The sequence shown here is derived from an EMBL/GenBank/DDBJ whole genome shotgun (WGS) entry which is preliminary data.</text>
</comment>
<sequence length="362" mass="39616">MSILIQKLKVSAYTVPTDGPESDGTLEWDSTTMVLVELEAGGKNGIGYTYADASVAVLINKTLRKVVEGEDALQIPAIWQKMVKAIRNNGNSGLTHMGIAAIDVALWDLKAKLLDLPLVTLLGMAKTEMLVYGSGGFTSYPTDRLQKQLGDWADAGIRYVKMKIGREPEKDVARARAAREAIGDKATLFVDANGAYSVKEAIEKAHQFDALGVTWFEEPVSSDDLAGLQFIRQHAPRAMNIAAGEYGFNLSYFERMLDAGTVDVLQADATRCGGITGFLQAATICQAHHVPFSSHCAPALHLHPAMSLPNFYIAEYFYDHVRIEKIFFDGVAEPKNGVLTPDLSRSGLGLEFKRKDAERFEI</sequence>
<dbReference type="SFLD" id="SFLDG00179">
    <property type="entry name" value="mandelate_racemase"/>
    <property type="match status" value="1"/>
</dbReference>
<dbReference type="Gene3D" id="3.30.390.10">
    <property type="entry name" value="Enolase-like, N-terminal domain"/>
    <property type="match status" value="1"/>
</dbReference>
<evidence type="ECO:0000313" key="5">
    <source>
        <dbReference type="EMBL" id="MPR36254.1"/>
    </source>
</evidence>
<dbReference type="CDD" id="cd03328">
    <property type="entry name" value="MR_like_3"/>
    <property type="match status" value="1"/>
</dbReference>
<dbReference type="InterPro" id="IPR036849">
    <property type="entry name" value="Enolase-like_C_sf"/>
</dbReference>
<dbReference type="Gene3D" id="3.20.20.120">
    <property type="entry name" value="Enolase-like C-terminal domain"/>
    <property type="match status" value="1"/>
</dbReference>
<feature type="domain" description="Mandelate racemase/muconate lactonizing enzyme C-terminal" evidence="4">
    <location>
        <begin position="142"/>
        <end position="238"/>
    </location>
</feature>
<dbReference type="GO" id="GO:0016052">
    <property type="term" value="P:carbohydrate catabolic process"/>
    <property type="evidence" value="ECO:0007669"/>
    <property type="project" value="TreeGrafter"/>
</dbReference>
<dbReference type="PANTHER" id="PTHR13794">
    <property type="entry name" value="ENOLASE SUPERFAMILY, MANDELATE RACEMASE"/>
    <property type="match status" value="1"/>
</dbReference>